<dbReference type="HOGENOM" id="CLU_2873900_0_0_1"/>
<proteinExistence type="predicted"/>
<dbReference type="InParanoid" id="A0A0D0DMB8"/>
<dbReference type="OrthoDB" id="2684248at2759"/>
<feature type="non-terminal residue" evidence="1">
    <location>
        <position position="64"/>
    </location>
</feature>
<accession>A0A0D0DMB8</accession>
<gene>
    <name evidence="1" type="ORF">PAXRUDRAFT_834035</name>
</gene>
<dbReference type="Proteomes" id="UP000054538">
    <property type="component" value="Unassembled WGS sequence"/>
</dbReference>
<evidence type="ECO:0000313" key="1">
    <source>
        <dbReference type="EMBL" id="KIK79570.1"/>
    </source>
</evidence>
<keyword evidence="2" id="KW-1185">Reference proteome</keyword>
<reference evidence="2" key="2">
    <citation type="submission" date="2015-01" db="EMBL/GenBank/DDBJ databases">
        <title>Evolutionary Origins and Diversification of the Mycorrhizal Mutualists.</title>
        <authorList>
            <consortium name="DOE Joint Genome Institute"/>
            <consortium name="Mycorrhizal Genomics Consortium"/>
            <person name="Kohler A."/>
            <person name="Kuo A."/>
            <person name="Nagy L.G."/>
            <person name="Floudas D."/>
            <person name="Copeland A."/>
            <person name="Barry K.W."/>
            <person name="Cichocki N."/>
            <person name="Veneault-Fourrey C."/>
            <person name="LaButti K."/>
            <person name="Lindquist E.A."/>
            <person name="Lipzen A."/>
            <person name="Lundell T."/>
            <person name="Morin E."/>
            <person name="Murat C."/>
            <person name="Riley R."/>
            <person name="Ohm R."/>
            <person name="Sun H."/>
            <person name="Tunlid A."/>
            <person name="Henrissat B."/>
            <person name="Grigoriev I.V."/>
            <person name="Hibbett D.S."/>
            <person name="Martin F."/>
        </authorList>
    </citation>
    <scope>NUCLEOTIDE SEQUENCE [LARGE SCALE GENOMIC DNA]</scope>
    <source>
        <strain evidence="2">Ve08.2h10</strain>
    </source>
</reference>
<reference evidence="1 2" key="1">
    <citation type="submission" date="2014-04" db="EMBL/GenBank/DDBJ databases">
        <authorList>
            <consortium name="DOE Joint Genome Institute"/>
            <person name="Kuo A."/>
            <person name="Kohler A."/>
            <person name="Jargeat P."/>
            <person name="Nagy L.G."/>
            <person name="Floudas D."/>
            <person name="Copeland A."/>
            <person name="Barry K.W."/>
            <person name="Cichocki N."/>
            <person name="Veneault-Fourrey C."/>
            <person name="LaButti K."/>
            <person name="Lindquist E.A."/>
            <person name="Lipzen A."/>
            <person name="Lundell T."/>
            <person name="Morin E."/>
            <person name="Murat C."/>
            <person name="Sun H."/>
            <person name="Tunlid A."/>
            <person name="Henrissat B."/>
            <person name="Grigoriev I.V."/>
            <person name="Hibbett D.S."/>
            <person name="Martin F."/>
            <person name="Nordberg H.P."/>
            <person name="Cantor M.N."/>
            <person name="Hua S.X."/>
        </authorList>
    </citation>
    <scope>NUCLEOTIDE SEQUENCE [LARGE SCALE GENOMIC DNA]</scope>
    <source>
        <strain evidence="1 2">Ve08.2h10</strain>
    </source>
</reference>
<dbReference type="AlphaFoldDB" id="A0A0D0DMB8"/>
<protein>
    <submittedName>
        <fullName evidence="1">Uncharacterized protein</fullName>
    </submittedName>
</protein>
<evidence type="ECO:0000313" key="2">
    <source>
        <dbReference type="Proteomes" id="UP000054538"/>
    </source>
</evidence>
<organism evidence="1 2">
    <name type="scientific">Paxillus rubicundulus Ve08.2h10</name>
    <dbReference type="NCBI Taxonomy" id="930991"/>
    <lineage>
        <taxon>Eukaryota</taxon>
        <taxon>Fungi</taxon>
        <taxon>Dikarya</taxon>
        <taxon>Basidiomycota</taxon>
        <taxon>Agaricomycotina</taxon>
        <taxon>Agaricomycetes</taxon>
        <taxon>Agaricomycetidae</taxon>
        <taxon>Boletales</taxon>
        <taxon>Paxilineae</taxon>
        <taxon>Paxillaceae</taxon>
        <taxon>Paxillus</taxon>
    </lineage>
</organism>
<name>A0A0D0DMB8_9AGAM</name>
<dbReference type="EMBL" id="KN826245">
    <property type="protein sequence ID" value="KIK79570.1"/>
    <property type="molecule type" value="Genomic_DNA"/>
</dbReference>
<sequence>MLGNNLVTPVTVFPVSDLELLVCLAIQLMSIGVVVDCTNCGGAVVLTICQSNRNGNAGKPLARV</sequence>